<gene>
    <name evidence="1" type="primary">cas6e</name>
    <name evidence="1" type="ORF">OUY22_24735</name>
</gene>
<protein>
    <submittedName>
        <fullName evidence="1">Type I-E CRISPR-associated protein Cas6/Cse3/CasE</fullName>
    </submittedName>
</protein>
<evidence type="ECO:0000313" key="1">
    <source>
        <dbReference type="EMBL" id="MDA0636631.1"/>
    </source>
</evidence>
<keyword evidence="2" id="KW-1185">Reference proteome</keyword>
<proteinExistence type="predicted"/>
<dbReference type="RefSeq" id="WP_270157524.1">
    <property type="nucleotide sequence ID" value="NZ_JAPNNL010000115.1"/>
</dbReference>
<dbReference type="CDD" id="cd09727">
    <property type="entry name" value="Cas6_I-E"/>
    <property type="match status" value="1"/>
</dbReference>
<dbReference type="SMART" id="SM01101">
    <property type="entry name" value="CRISPR_assoc"/>
    <property type="match status" value="1"/>
</dbReference>
<dbReference type="EMBL" id="JAPNNL010000115">
    <property type="protein sequence ID" value="MDA0636631.1"/>
    <property type="molecule type" value="Genomic_DNA"/>
</dbReference>
<dbReference type="Pfam" id="PF08798">
    <property type="entry name" value="CRISPR_assoc"/>
    <property type="match status" value="1"/>
</dbReference>
<sequence length="210" mass="22945">MTTWLTRIVPEPRSRAAQRDLRDAEALHKRVMSLVPDGLGDQARAKAGVLYRYDETGTVGPHLLIQTGMPIDTTRLPQQYGSLAVRDLTPLLDALHTDMGIRYRIIANTAKRLGRNSDRPGKLVSLRGPEADQWWHARAEGSGLILKTLISTSLPDVRSKGKDGVRHAATRFDGIALIKDPELVRQAVLKGIGRGKAYGCGLLSIAPLAT</sequence>
<dbReference type="NCBIfam" id="TIGR01907">
    <property type="entry name" value="casE_Cse3"/>
    <property type="match status" value="1"/>
</dbReference>
<organism evidence="1 2">
    <name type="scientific">Nonomuraea corallina</name>
    <dbReference type="NCBI Taxonomy" id="2989783"/>
    <lineage>
        <taxon>Bacteria</taxon>
        <taxon>Bacillati</taxon>
        <taxon>Actinomycetota</taxon>
        <taxon>Actinomycetes</taxon>
        <taxon>Streptosporangiales</taxon>
        <taxon>Streptosporangiaceae</taxon>
        <taxon>Nonomuraea</taxon>
    </lineage>
</organism>
<evidence type="ECO:0000313" key="2">
    <source>
        <dbReference type="Proteomes" id="UP001144036"/>
    </source>
</evidence>
<dbReference type="Proteomes" id="UP001144036">
    <property type="component" value="Unassembled WGS sequence"/>
</dbReference>
<accession>A0ABT4SHD4</accession>
<dbReference type="SUPFAM" id="SSF117987">
    <property type="entry name" value="CRISPR-associated protein"/>
    <property type="match status" value="2"/>
</dbReference>
<name>A0ABT4SHD4_9ACTN</name>
<dbReference type="InterPro" id="IPR010179">
    <property type="entry name" value="CRISPR-assoc_prot_Cse3"/>
</dbReference>
<dbReference type="Gene3D" id="3.30.70.1200">
    <property type="entry name" value="Crispr-associated protein, domain 1"/>
    <property type="match status" value="1"/>
</dbReference>
<reference evidence="1" key="1">
    <citation type="submission" date="2022-11" db="EMBL/GenBank/DDBJ databases">
        <title>Nonomuraea corallina sp. nov., a new species of the genus Nonomuraea isolated from sea side sediment in Thai sea.</title>
        <authorList>
            <person name="Ngamcharungchit C."/>
            <person name="Matsumoto A."/>
            <person name="Suriyachadkun C."/>
            <person name="Panbangred W."/>
            <person name="Inahashi Y."/>
            <person name="Intra B."/>
        </authorList>
    </citation>
    <scope>NUCLEOTIDE SEQUENCE</scope>
    <source>
        <strain evidence="1">MCN248</strain>
    </source>
</reference>
<dbReference type="Gene3D" id="3.30.70.1210">
    <property type="entry name" value="Crispr-associated protein, domain 2"/>
    <property type="match status" value="1"/>
</dbReference>
<comment type="caution">
    <text evidence="1">The sequence shown here is derived from an EMBL/GenBank/DDBJ whole genome shotgun (WGS) entry which is preliminary data.</text>
</comment>